<keyword evidence="1" id="KW-0472">Membrane</keyword>
<dbReference type="AlphaFoldDB" id="A0A3R7LU86"/>
<keyword evidence="1" id="KW-0812">Transmembrane</keyword>
<name>A0A3R7LU86_PENVA</name>
<accession>A0A3R7LU86</accession>
<protein>
    <submittedName>
        <fullName evidence="2">Uncharacterized protein</fullName>
    </submittedName>
</protein>
<evidence type="ECO:0000313" key="2">
    <source>
        <dbReference type="EMBL" id="ROT63110.1"/>
    </source>
</evidence>
<reference evidence="2 3" key="1">
    <citation type="submission" date="2018-04" db="EMBL/GenBank/DDBJ databases">
        <authorList>
            <person name="Zhang X."/>
            <person name="Yuan J."/>
            <person name="Li F."/>
            <person name="Xiang J."/>
        </authorList>
    </citation>
    <scope>NUCLEOTIDE SEQUENCE [LARGE SCALE GENOMIC DNA]</scope>
    <source>
        <tissue evidence="2">Muscle</tissue>
    </source>
</reference>
<comment type="caution">
    <text evidence="2">The sequence shown here is derived from an EMBL/GenBank/DDBJ whole genome shotgun (WGS) entry which is preliminary data.</text>
</comment>
<keyword evidence="1" id="KW-1133">Transmembrane helix</keyword>
<dbReference type="Proteomes" id="UP000283509">
    <property type="component" value="Unassembled WGS sequence"/>
</dbReference>
<organism evidence="2 3">
    <name type="scientific">Penaeus vannamei</name>
    <name type="common">Whiteleg shrimp</name>
    <name type="synonym">Litopenaeus vannamei</name>
    <dbReference type="NCBI Taxonomy" id="6689"/>
    <lineage>
        <taxon>Eukaryota</taxon>
        <taxon>Metazoa</taxon>
        <taxon>Ecdysozoa</taxon>
        <taxon>Arthropoda</taxon>
        <taxon>Crustacea</taxon>
        <taxon>Multicrustacea</taxon>
        <taxon>Malacostraca</taxon>
        <taxon>Eumalacostraca</taxon>
        <taxon>Eucarida</taxon>
        <taxon>Decapoda</taxon>
        <taxon>Dendrobranchiata</taxon>
        <taxon>Penaeoidea</taxon>
        <taxon>Penaeidae</taxon>
        <taxon>Penaeus</taxon>
    </lineage>
</organism>
<reference evidence="2 3" key="2">
    <citation type="submission" date="2019-01" db="EMBL/GenBank/DDBJ databases">
        <title>The decoding of complex shrimp genome reveals the adaptation for benthos swimmer, frequently molting mechanism and breeding impact on genome.</title>
        <authorList>
            <person name="Sun Y."/>
            <person name="Gao Y."/>
            <person name="Yu Y."/>
        </authorList>
    </citation>
    <scope>NUCLEOTIDE SEQUENCE [LARGE SCALE GENOMIC DNA]</scope>
    <source>
        <tissue evidence="2">Muscle</tissue>
    </source>
</reference>
<feature type="transmembrane region" description="Helical" evidence="1">
    <location>
        <begin position="95"/>
        <end position="120"/>
    </location>
</feature>
<gene>
    <name evidence="2" type="ORF">C7M84_019021</name>
</gene>
<feature type="transmembrane region" description="Helical" evidence="1">
    <location>
        <begin position="309"/>
        <end position="329"/>
    </location>
</feature>
<dbReference type="EMBL" id="QCYY01003490">
    <property type="protein sequence ID" value="ROT63110.1"/>
    <property type="molecule type" value="Genomic_DNA"/>
</dbReference>
<evidence type="ECO:0000256" key="1">
    <source>
        <dbReference type="SAM" id="Phobius"/>
    </source>
</evidence>
<feature type="transmembrane region" description="Helical" evidence="1">
    <location>
        <begin position="254"/>
        <end position="271"/>
    </location>
</feature>
<feature type="transmembrane region" description="Helical" evidence="1">
    <location>
        <begin position="197"/>
        <end position="216"/>
    </location>
</feature>
<feature type="transmembrane region" description="Helical" evidence="1">
    <location>
        <begin position="223"/>
        <end position="242"/>
    </location>
</feature>
<evidence type="ECO:0000313" key="3">
    <source>
        <dbReference type="Proteomes" id="UP000283509"/>
    </source>
</evidence>
<feature type="transmembrane region" description="Helical" evidence="1">
    <location>
        <begin position="278"/>
        <end position="297"/>
    </location>
</feature>
<feature type="transmembrane region" description="Helical" evidence="1">
    <location>
        <begin position="62"/>
        <end position="88"/>
    </location>
</feature>
<sequence length="385" mass="42744">MPSLVHFAFRCSFSATNFTSFVIFPSSSFHSSPSLCFSSLFLPSLFSSSLSSSSTHRERPPLLVLDGALLFFSFYPFFFTISLFFISFSLSSFHFLLLFFLLSSLILPPFFIIIILYLFLPFPPFIFFFLSSFFPAPFSSSPSSSSTHQERRRPWPPLPFPAVDDAAKPSLVPAGFSTTLSYLSVPPLSSSHSFPSSYLPLPPLLFFSLLLLLLLYSPSAKPSLVHCAFPCWFSTTLSYLFVLPPSSSHSFPSSYLPLFPLLFFSLLLLLYSPSAKPSLVHCAFPCWFSTTLSYLSVPPLSSSHSFSSSLFPPFFTPFLSSLLLLLLLVHSPSAKPSLVHCAFPCWFSTTHLSRTSSPSVTSTLSGFTRNFCSRTAQPAKGTRHC</sequence>
<proteinExistence type="predicted"/>
<keyword evidence="3" id="KW-1185">Reference proteome</keyword>